<reference evidence="4 5" key="1">
    <citation type="journal article" date="2015" name="Nature">
        <title>rRNA introns, odd ribosomes, and small enigmatic genomes across a large radiation of phyla.</title>
        <authorList>
            <person name="Brown C.T."/>
            <person name="Hug L.A."/>
            <person name="Thomas B.C."/>
            <person name="Sharon I."/>
            <person name="Castelle C.J."/>
            <person name="Singh A."/>
            <person name="Wilkins M.J."/>
            <person name="Williams K.H."/>
            <person name="Banfield J.F."/>
        </authorList>
    </citation>
    <scope>NUCLEOTIDE SEQUENCE [LARGE SCALE GENOMIC DNA]</scope>
</reference>
<dbReference type="PANTHER" id="PTHR46401">
    <property type="entry name" value="GLYCOSYLTRANSFERASE WBBK-RELATED"/>
    <property type="match status" value="1"/>
</dbReference>
<dbReference type="InterPro" id="IPR028098">
    <property type="entry name" value="Glyco_trans_4-like_N"/>
</dbReference>
<evidence type="ECO:0000313" key="4">
    <source>
        <dbReference type="EMBL" id="KKW33411.1"/>
    </source>
</evidence>
<protein>
    <submittedName>
        <fullName evidence="4">Glycosyl transferase family protein</fullName>
    </submittedName>
</protein>
<accession>A0A0G1XR56</accession>
<feature type="domain" description="Glycosyl transferase family 1" evidence="2">
    <location>
        <begin position="158"/>
        <end position="311"/>
    </location>
</feature>
<evidence type="ECO:0000259" key="2">
    <source>
        <dbReference type="Pfam" id="PF00534"/>
    </source>
</evidence>
<dbReference type="CDD" id="cd03809">
    <property type="entry name" value="GT4_MtfB-like"/>
    <property type="match status" value="1"/>
</dbReference>
<keyword evidence="1 4" id="KW-0808">Transferase</keyword>
<evidence type="ECO:0000259" key="3">
    <source>
        <dbReference type="Pfam" id="PF13439"/>
    </source>
</evidence>
<dbReference type="Proteomes" id="UP000034054">
    <property type="component" value="Unassembled WGS sequence"/>
</dbReference>
<evidence type="ECO:0000313" key="5">
    <source>
        <dbReference type="Proteomes" id="UP000034054"/>
    </source>
</evidence>
<dbReference type="PANTHER" id="PTHR46401:SF2">
    <property type="entry name" value="GLYCOSYLTRANSFERASE WBBK-RELATED"/>
    <property type="match status" value="1"/>
</dbReference>
<dbReference type="GO" id="GO:0016757">
    <property type="term" value="F:glycosyltransferase activity"/>
    <property type="evidence" value="ECO:0007669"/>
    <property type="project" value="InterPro"/>
</dbReference>
<sequence>METCLVDAHWYTLKEQIIAPHIIDREHLDLVHFPHWNVPLLLRTPFIVTIHDLILLEEPRSAKVTTRHPLVFFLKRLAYRNVLRSSLKRSRAIIAVSQYTKSSILTHFPWVPAEKIHVVYEGLTNLHQTPPCLPLSRGGELEVPPPSQGGARGGRVRPYFLYVGNAYPHKNLESLLHAFSFFHKLHPDVRLVLAGRNDIFYERLKKELAQIDVAPEAVEFTLNPSDADLANLYRGATLYLFPSRSEGFGLPPLEAMSFGVPVAAARRTSLPEILGDAALWFNPDDIQEMVSVMETALVNNPLRDSLVNKGFEQIKRYSWTTMTREILKIYESCA</sequence>
<comment type="caution">
    <text evidence="4">The sequence shown here is derived from an EMBL/GenBank/DDBJ whole genome shotgun (WGS) entry which is preliminary data.</text>
</comment>
<dbReference type="GO" id="GO:0009103">
    <property type="term" value="P:lipopolysaccharide biosynthetic process"/>
    <property type="evidence" value="ECO:0007669"/>
    <property type="project" value="TreeGrafter"/>
</dbReference>
<dbReference type="InterPro" id="IPR001296">
    <property type="entry name" value="Glyco_trans_1"/>
</dbReference>
<dbReference type="SUPFAM" id="SSF53756">
    <property type="entry name" value="UDP-Glycosyltransferase/glycogen phosphorylase"/>
    <property type="match status" value="1"/>
</dbReference>
<gene>
    <name evidence="4" type="ORF">UY76_C0003G0016</name>
</gene>
<dbReference type="AlphaFoldDB" id="A0A0G1XR56"/>
<dbReference type="Gene3D" id="3.40.50.2000">
    <property type="entry name" value="Glycogen Phosphorylase B"/>
    <property type="match status" value="2"/>
</dbReference>
<dbReference type="EMBL" id="LCRH01000003">
    <property type="protein sequence ID" value="KKW33411.1"/>
    <property type="molecule type" value="Genomic_DNA"/>
</dbReference>
<feature type="domain" description="Glycosyltransferase subfamily 4-like N-terminal" evidence="3">
    <location>
        <begin position="19"/>
        <end position="122"/>
    </location>
</feature>
<name>A0A0G1XR56_9BACT</name>
<proteinExistence type="predicted"/>
<organism evidence="4 5">
    <name type="scientific">Candidatus Uhrbacteria bacterium GW2011_GWA2_52_8d</name>
    <dbReference type="NCBI Taxonomy" id="1618979"/>
    <lineage>
        <taxon>Bacteria</taxon>
        <taxon>Candidatus Uhriibacteriota</taxon>
    </lineage>
</organism>
<dbReference type="Pfam" id="PF13439">
    <property type="entry name" value="Glyco_transf_4"/>
    <property type="match status" value="1"/>
</dbReference>
<evidence type="ECO:0000256" key="1">
    <source>
        <dbReference type="ARBA" id="ARBA00022679"/>
    </source>
</evidence>
<dbReference type="Pfam" id="PF00534">
    <property type="entry name" value="Glycos_transf_1"/>
    <property type="match status" value="1"/>
</dbReference>